<sequence>MELSAVGERVFAAECILKRRIRKGQIEYLVKWRGWAIKYSTWEPEENILDSRLIAGFEQKERERELYGPKKRGPKPKNFLLKARTHGSEPSLQSRATSHKLKKDIRRCHRLSRRPLPRPDPLAPPHGARPPASPFSETVTILNRRVKPRENKRSRIILNLKVIDGGGTRRVPLSAPAGRPGPARRNIPSRNRIIGRRLSDGPCRGPPPPLRMPGFPMYGKPFGVQQVSPGAAGAQSGTGCSTEGSSDSTASSLRPAGGKAGAAQPAPRYQPPPFPTSSSGSQSGPPSPPHIQAPAPQASPPKLSPQAPPQASRPASAPGSFLPSSPSLSSSSASSSSSSSEDEDEENILDLSVPPGGDRNPRRRRGRHGAQTDQPPTCQSVDPLPLPLQGPSDPPLLSLENPRGLCEGDPDWRPEMAPCCTNVVVTDVTTNLLTVTIKEFCSPPELDQSAPPSPASQTTDTATLTPQPKP</sequence>
<reference evidence="8" key="1">
    <citation type="journal article" date="2023" name="Science">
        <title>Genome structures resolve the early diversification of teleost fishes.</title>
        <authorList>
            <person name="Parey E."/>
            <person name="Louis A."/>
            <person name="Montfort J."/>
            <person name="Bouchez O."/>
            <person name="Roques C."/>
            <person name="Iampietro C."/>
            <person name="Lluch J."/>
            <person name="Castinel A."/>
            <person name="Donnadieu C."/>
            <person name="Desvignes T."/>
            <person name="Floi Bucao C."/>
            <person name="Jouanno E."/>
            <person name="Wen M."/>
            <person name="Mejri S."/>
            <person name="Dirks R."/>
            <person name="Jansen H."/>
            <person name="Henkel C."/>
            <person name="Chen W.J."/>
            <person name="Zahm M."/>
            <person name="Cabau C."/>
            <person name="Klopp C."/>
            <person name="Thompson A.W."/>
            <person name="Robinson-Rechavi M."/>
            <person name="Braasch I."/>
            <person name="Lecointre G."/>
            <person name="Bobe J."/>
            <person name="Postlethwait J.H."/>
            <person name="Berthelot C."/>
            <person name="Roest Crollius H."/>
            <person name="Guiguen Y."/>
        </authorList>
    </citation>
    <scope>NUCLEOTIDE SEQUENCE</scope>
    <source>
        <strain evidence="8">Concon-B</strain>
    </source>
</reference>
<comment type="subcellular location">
    <subcellularLocation>
        <location evidence="1">Nucleus</location>
    </subcellularLocation>
</comment>
<dbReference type="Pfam" id="PF00385">
    <property type="entry name" value="Chromo"/>
    <property type="match status" value="1"/>
</dbReference>
<evidence type="ECO:0000313" key="8">
    <source>
        <dbReference type="EMBL" id="KAJ8283637.1"/>
    </source>
</evidence>
<dbReference type="FunFam" id="2.40.50.40:FF:000006">
    <property type="entry name" value="Chromobox protein homolog 7"/>
    <property type="match status" value="1"/>
</dbReference>
<dbReference type="OrthoDB" id="1918685at2759"/>
<accession>A0A9Q1DXN0</accession>
<dbReference type="Gene3D" id="2.40.50.40">
    <property type="match status" value="1"/>
</dbReference>
<proteinExistence type="predicted"/>
<feature type="compositionally biased region" description="Polar residues" evidence="6">
    <location>
        <begin position="455"/>
        <end position="470"/>
    </location>
</feature>
<dbReference type="PANTHER" id="PTHR46389">
    <property type="entry name" value="POLYCOMB GROUP PROTEIN PC"/>
    <property type="match status" value="1"/>
</dbReference>
<evidence type="ECO:0000256" key="4">
    <source>
        <dbReference type="ARBA" id="ARBA00023163"/>
    </source>
</evidence>
<feature type="compositionally biased region" description="Polar residues" evidence="6">
    <location>
        <begin position="371"/>
        <end position="380"/>
    </location>
</feature>
<feature type="compositionally biased region" description="Pro residues" evidence="6">
    <location>
        <begin position="384"/>
        <end position="394"/>
    </location>
</feature>
<name>A0A9Q1DXN0_CONCO</name>
<evidence type="ECO:0000256" key="3">
    <source>
        <dbReference type="ARBA" id="ARBA00023015"/>
    </source>
</evidence>
<dbReference type="InterPro" id="IPR052458">
    <property type="entry name" value="PcG_PRC1-like_component"/>
</dbReference>
<gene>
    <name evidence="8" type="ORF">COCON_G00024870</name>
</gene>
<dbReference type="InterPro" id="IPR023779">
    <property type="entry name" value="Chromodomain_CS"/>
</dbReference>
<feature type="region of interest" description="Disordered" evidence="6">
    <location>
        <begin position="84"/>
        <end position="135"/>
    </location>
</feature>
<dbReference type="SMART" id="SM00298">
    <property type="entry name" value="CHROMO"/>
    <property type="match status" value="1"/>
</dbReference>
<feature type="compositionally biased region" description="Basic residues" evidence="6">
    <location>
        <begin position="97"/>
        <end position="116"/>
    </location>
</feature>
<dbReference type="PROSITE" id="PS50013">
    <property type="entry name" value="CHROMO_2"/>
    <property type="match status" value="1"/>
</dbReference>
<dbReference type="InterPro" id="IPR023780">
    <property type="entry name" value="Chromo_domain"/>
</dbReference>
<feature type="domain" description="Chromo" evidence="7">
    <location>
        <begin position="11"/>
        <end position="69"/>
    </location>
</feature>
<dbReference type="GO" id="GO:0035102">
    <property type="term" value="C:PRC1 complex"/>
    <property type="evidence" value="ECO:0007669"/>
    <property type="project" value="TreeGrafter"/>
</dbReference>
<keyword evidence="5" id="KW-0539">Nucleus</keyword>
<keyword evidence="3" id="KW-0805">Transcription regulation</keyword>
<feature type="region of interest" description="Disordered" evidence="6">
    <location>
        <begin position="171"/>
        <end position="409"/>
    </location>
</feature>
<feature type="compositionally biased region" description="Low complexity" evidence="6">
    <location>
        <begin position="241"/>
        <end position="267"/>
    </location>
</feature>
<dbReference type="InterPro" id="IPR033773">
    <property type="entry name" value="CBX7_C"/>
</dbReference>
<dbReference type="CDD" id="cd18648">
    <property type="entry name" value="CD_Cbx6"/>
    <property type="match status" value="1"/>
</dbReference>
<protein>
    <recommendedName>
        <fullName evidence="7">Chromo domain-containing protein</fullName>
    </recommendedName>
</protein>
<comment type="caution">
    <text evidence="8">The sequence shown here is derived from an EMBL/GenBank/DDBJ whole genome shotgun (WGS) entry which is preliminary data.</text>
</comment>
<dbReference type="PANTHER" id="PTHR46389:SF4">
    <property type="entry name" value="CHROMOBOX PROTEIN HOMOLOG 6"/>
    <property type="match status" value="1"/>
</dbReference>
<keyword evidence="4" id="KW-0804">Transcription</keyword>
<evidence type="ECO:0000256" key="5">
    <source>
        <dbReference type="ARBA" id="ARBA00023242"/>
    </source>
</evidence>
<feature type="compositionally biased region" description="Pro residues" evidence="6">
    <location>
        <begin position="118"/>
        <end position="133"/>
    </location>
</feature>
<evidence type="ECO:0000259" key="7">
    <source>
        <dbReference type="PROSITE" id="PS50013"/>
    </source>
</evidence>
<evidence type="ECO:0000256" key="2">
    <source>
        <dbReference type="ARBA" id="ARBA00022491"/>
    </source>
</evidence>
<feature type="compositionally biased region" description="Pro residues" evidence="6">
    <location>
        <begin position="285"/>
        <end position="308"/>
    </location>
</feature>
<keyword evidence="9" id="KW-1185">Reference proteome</keyword>
<dbReference type="Proteomes" id="UP001152803">
    <property type="component" value="Unassembled WGS sequence"/>
</dbReference>
<keyword evidence="2" id="KW-0678">Repressor</keyword>
<dbReference type="Pfam" id="PF17218">
    <property type="entry name" value="CBX7_C"/>
    <property type="match status" value="1"/>
</dbReference>
<dbReference type="InterPro" id="IPR000953">
    <property type="entry name" value="Chromo/chromo_shadow_dom"/>
</dbReference>
<evidence type="ECO:0000313" key="9">
    <source>
        <dbReference type="Proteomes" id="UP001152803"/>
    </source>
</evidence>
<evidence type="ECO:0000256" key="1">
    <source>
        <dbReference type="ARBA" id="ARBA00004123"/>
    </source>
</evidence>
<dbReference type="PROSITE" id="PS00598">
    <property type="entry name" value="CHROMO_1"/>
    <property type="match status" value="1"/>
</dbReference>
<feature type="compositionally biased region" description="Low complexity" evidence="6">
    <location>
        <begin position="309"/>
        <end position="339"/>
    </location>
</feature>
<dbReference type="GO" id="GO:0000785">
    <property type="term" value="C:chromatin"/>
    <property type="evidence" value="ECO:0007669"/>
    <property type="project" value="TreeGrafter"/>
</dbReference>
<feature type="region of interest" description="Disordered" evidence="6">
    <location>
        <begin position="442"/>
        <end position="470"/>
    </location>
</feature>
<dbReference type="SUPFAM" id="SSF54160">
    <property type="entry name" value="Chromo domain-like"/>
    <property type="match status" value="1"/>
</dbReference>
<evidence type="ECO:0000256" key="6">
    <source>
        <dbReference type="SAM" id="MobiDB-lite"/>
    </source>
</evidence>
<organism evidence="8 9">
    <name type="scientific">Conger conger</name>
    <name type="common">Conger eel</name>
    <name type="synonym">Muraena conger</name>
    <dbReference type="NCBI Taxonomy" id="82655"/>
    <lineage>
        <taxon>Eukaryota</taxon>
        <taxon>Metazoa</taxon>
        <taxon>Chordata</taxon>
        <taxon>Craniata</taxon>
        <taxon>Vertebrata</taxon>
        <taxon>Euteleostomi</taxon>
        <taxon>Actinopterygii</taxon>
        <taxon>Neopterygii</taxon>
        <taxon>Teleostei</taxon>
        <taxon>Anguilliformes</taxon>
        <taxon>Congridae</taxon>
        <taxon>Conger</taxon>
    </lineage>
</organism>
<dbReference type="GO" id="GO:0000122">
    <property type="term" value="P:negative regulation of transcription by RNA polymerase II"/>
    <property type="evidence" value="ECO:0007669"/>
    <property type="project" value="TreeGrafter"/>
</dbReference>
<dbReference type="GO" id="GO:0003682">
    <property type="term" value="F:chromatin binding"/>
    <property type="evidence" value="ECO:0007669"/>
    <property type="project" value="TreeGrafter"/>
</dbReference>
<dbReference type="InterPro" id="IPR016197">
    <property type="entry name" value="Chromo-like_dom_sf"/>
</dbReference>
<dbReference type="EMBL" id="JAFJMO010000002">
    <property type="protein sequence ID" value="KAJ8283637.1"/>
    <property type="molecule type" value="Genomic_DNA"/>
</dbReference>
<dbReference type="AlphaFoldDB" id="A0A9Q1DXN0"/>